<evidence type="ECO:0000256" key="3">
    <source>
        <dbReference type="ARBA" id="ARBA00022491"/>
    </source>
</evidence>
<dbReference type="FunFam" id="3.10.390.10:FF:000001">
    <property type="entry name" value="SKI family transcriptional corepressor 1"/>
    <property type="match status" value="1"/>
</dbReference>
<feature type="compositionally biased region" description="Acidic residues" evidence="7">
    <location>
        <begin position="629"/>
        <end position="656"/>
    </location>
</feature>
<evidence type="ECO:0000256" key="1">
    <source>
        <dbReference type="ARBA" id="ARBA00004123"/>
    </source>
</evidence>
<dbReference type="GO" id="GO:0046332">
    <property type="term" value="F:SMAD binding"/>
    <property type="evidence" value="ECO:0007669"/>
    <property type="project" value="InterPro"/>
</dbReference>
<dbReference type="GO" id="GO:0005737">
    <property type="term" value="C:cytoplasm"/>
    <property type="evidence" value="ECO:0007669"/>
    <property type="project" value="TreeGrafter"/>
</dbReference>
<feature type="compositionally biased region" description="Basic and acidic residues" evidence="7">
    <location>
        <begin position="673"/>
        <end position="688"/>
    </location>
</feature>
<dbReference type="SUPFAM" id="SSF46955">
    <property type="entry name" value="Putative DNA-binding domain"/>
    <property type="match status" value="1"/>
</dbReference>
<dbReference type="GO" id="GO:0005667">
    <property type="term" value="C:transcription regulator complex"/>
    <property type="evidence" value="ECO:0007669"/>
    <property type="project" value="TreeGrafter"/>
</dbReference>
<dbReference type="Gene3D" id="3.10.390.10">
    <property type="entry name" value="SAND domain-like"/>
    <property type="match status" value="1"/>
</dbReference>
<dbReference type="FunFam" id="3.10.260.20:FF:000003">
    <property type="entry name" value="SKI family transcriptional corepressor 1 homolog-B-like"/>
    <property type="match status" value="1"/>
</dbReference>
<feature type="domain" description="c-SKI SMAD4-binding" evidence="8">
    <location>
        <begin position="299"/>
        <end position="390"/>
    </location>
</feature>
<dbReference type="PANTHER" id="PTHR10005">
    <property type="entry name" value="SKI ONCOGENE-RELATED"/>
    <property type="match status" value="1"/>
</dbReference>
<organism evidence="9 10">
    <name type="scientific">Varroa destructor</name>
    <name type="common">Honeybee mite</name>
    <dbReference type="NCBI Taxonomy" id="109461"/>
    <lineage>
        <taxon>Eukaryota</taxon>
        <taxon>Metazoa</taxon>
        <taxon>Ecdysozoa</taxon>
        <taxon>Arthropoda</taxon>
        <taxon>Chelicerata</taxon>
        <taxon>Arachnida</taxon>
        <taxon>Acari</taxon>
        <taxon>Parasitiformes</taxon>
        <taxon>Mesostigmata</taxon>
        <taxon>Gamasina</taxon>
        <taxon>Dermanyssoidea</taxon>
        <taxon>Varroidae</taxon>
        <taxon>Varroa</taxon>
    </lineage>
</organism>
<dbReference type="GO" id="GO:0000978">
    <property type="term" value="F:RNA polymerase II cis-regulatory region sequence-specific DNA binding"/>
    <property type="evidence" value="ECO:0007669"/>
    <property type="project" value="TreeGrafter"/>
</dbReference>
<keyword evidence="6" id="KW-0539">Nucleus</keyword>
<dbReference type="InterPro" id="IPR010919">
    <property type="entry name" value="SAND-like_dom_sf"/>
</dbReference>
<feature type="compositionally biased region" description="Low complexity" evidence="7">
    <location>
        <begin position="144"/>
        <end position="191"/>
    </location>
</feature>
<dbReference type="GeneID" id="111253278"/>
<feature type="compositionally biased region" description="Low complexity" evidence="7">
    <location>
        <begin position="558"/>
        <end position="572"/>
    </location>
</feature>
<dbReference type="CDD" id="cd21080">
    <property type="entry name" value="DHD_Skor"/>
    <property type="match status" value="1"/>
</dbReference>
<dbReference type="InterPro" id="IPR014890">
    <property type="entry name" value="c-SKI_SMAD4-bd_dom"/>
</dbReference>
<evidence type="ECO:0000256" key="2">
    <source>
        <dbReference type="ARBA" id="ARBA00009513"/>
    </source>
</evidence>
<feature type="compositionally biased region" description="Gly residues" evidence="7">
    <location>
        <begin position="615"/>
        <end position="625"/>
    </location>
</feature>
<sequence>MDVNSLLADIRPRQNLVTSLGGPLATTTVLHIRSDTHEGHVGVGGSKTASPTGLILNSLGGTGGIGARLSPPLPGQTRLRSPSPTDGVAPHTPQLPTSHAHLPLPCLQSPSPLSSDGGEPTGGLFLWGRKLECPSPGPALTAETSSSSTQQQSQQQQHNTSNNNSANVHNNNNNNNNNSSNNGTNNAATSGHPSEVRTVVLFGVPIVALLIDSQERLSLAQISNTLLKDFSYNEIHNRRVALGITCVQCTPVQLELLRRAGAMPVSSRRCGMITKREAERLCKSFLTESTPPKLPDNFSFDVVHACAWGCRGSFVPSRYNSSRAKCIKCALCGLFFSPNKFIFHSHRLPDSKYVQPDAANFNSWRRHIRLAGNPPEDVLYAWEDVKAMFNGGSRKRVIVSSSSSAAPSSSSGSQNGPGGGGSAGAPPAAKKAKASTTTAVAADYPALSPLPLGQIGVGGGLGGLGAKVGPGGYFASMITSLNLSPPTTGDHEAPFPVPPVPPLFCLPGGSPTKTTPGNTAVGLNPFADYMLMRQFPLWSPPLASSVNCAVSLGNAGGLSLPSSDSPSASPPSTMYPSAFKPVTGPPPCSNARHSPPSLASSSPPCDTTTARSPTGHGGGGGGGGGAREDESEERDDVDDGKDLDDDADELDVDGMEGPDLSDPRPRGFVAAADNHDSVEGARAGDSRDHRHHHGVKEIDDNDEDVEVGEETPPLKSQPPDSGNTTTSLVTATTTTTITEARFKKNTPLGFDELKNNRDETSDGPTSPKQLYHMTKEELRDAVRREAERRRRAEREFGNVRESLQAQMRKEAEYREELASQLQLVRDAFYQELDQERKARITVQQKLKEAHDALQQLRADYKGVDYSPARSSELVKRE</sequence>
<name>A0A7M7KMT8_VARDE</name>
<feature type="region of interest" description="Disordered" evidence="7">
    <location>
        <begin position="748"/>
        <end position="769"/>
    </location>
</feature>
<feature type="compositionally biased region" description="Acidic residues" evidence="7">
    <location>
        <begin position="699"/>
        <end position="709"/>
    </location>
</feature>
<evidence type="ECO:0000313" key="9">
    <source>
        <dbReference type="EnsemblMetazoa" id="XP_022668187"/>
    </source>
</evidence>
<evidence type="ECO:0000259" key="8">
    <source>
        <dbReference type="SMART" id="SM01046"/>
    </source>
</evidence>
<dbReference type="InterPro" id="IPR037000">
    <property type="entry name" value="Ski_DNA-bd_sf"/>
</dbReference>
<dbReference type="InterPro" id="IPR009061">
    <property type="entry name" value="DNA-bd_dom_put_sf"/>
</dbReference>
<dbReference type="GO" id="GO:0000981">
    <property type="term" value="F:DNA-binding transcription factor activity, RNA polymerase II-specific"/>
    <property type="evidence" value="ECO:0007669"/>
    <property type="project" value="TreeGrafter"/>
</dbReference>
<reference evidence="9" key="1">
    <citation type="submission" date="2021-01" db="UniProtKB">
        <authorList>
            <consortium name="EnsemblMetazoa"/>
        </authorList>
    </citation>
    <scope>IDENTIFICATION</scope>
</reference>
<evidence type="ECO:0000256" key="4">
    <source>
        <dbReference type="ARBA" id="ARBA00023015"/>
    </source>
</evidence>
<dbReference type="GO" id="GO:0005634">
    <property type="term" value="C:nucleus"/>
    <property type="evidence" value="ECO:0007669"/>
    <property type="project" value="UniProtKB-SubCell"/>
</dbReference>
<dbReference type="SUPFAM" id="SSF63763">
    <property type="entry name" value="SAND domain-like"/>
    <property type="match status" value="1"/>
</dbReference>
<dbReference type="Gene3D" id="3.10.260.20">
    <property type="entry name" value="Ski"/>
    <property type="match status" value="1"/>
</dbReference>
<keyword evidence="5" id="KW-0804">Transcription</keyword>
<dbReference type="InterPro" id="IPR003380">
    <property type="entry name" value="SKI/SNO/DAC"/>
</dbReference>
<evidence type="ECO:0000256" key="5">
    <source>
        <dbReference type="ARBA" id="ARBA00023163"/>
    </source>
</evidence>
<dbReference type="Proteomes" id="UP000594260">
    <property type="component" value="Unplaced"/>
</dbReference>
<dbReference type="SMART" id="SM01046">
    <property type="entry name" value="c-SKI_SMAD_bind"/>
    <property type="match status" value="1"/>
</dbReference>
<feature type="region of interest" description="Disordered" evidence="7">
    <location>
        <begin position="558"/>
        <end position="727"/>
    </location>
</feature>
<dbReference type="EnsemblMetazoa" id="XM_022812452">
    <property type="protein sequence ID" value="XP_022668187"/>
    <property type="gene ID" value="LOC111253278"/>
</dbReference>
<dbReference type="Pfam" id="PF08782">
    <property type="entry name" value="c-SKI_SMAD_bind"/>
    <property type="match status" value="1"/>
</dbReference>
<feature type="compositionally biased region" description="Low complexity" evidence="7">
    <location>
        <begin position="594"/>
        <end position="604"/>
    </location>
</feature>
<dbReference type="RefSeq" id="XP_022668187.1">
    <property type="nucleotide sequence ID" value="XM_022812452.1"/>
</dbReference>
<keyword evidence="4" id="KW-0805">Transcription regulation</keyword>
<dbReference type="InterPro" id="IPR023216">
    <property type="entry name" value="Tscrpt_reg_SKI_SnoN"/>
</dbReference>
<evidence type="ECO:0000256" key="7">
    <source>
        <dbReference type="SAM" id="MobiDB-lite"/>
    </source>
</evidence>
<feature type="region of interest" description="Disordered" evidence="7">
    <location>
        <begin position="65"/>
        <end position="191"/>
    </location>
</feature>
<dbReference type="KEGG" id="vde:111253278"/>
<feature type="compositionally biased region" description="Basic and acidic residues" evidence="7">
    <location>
        <begin position="751"/>
        <end position="760"/>
    </location>
</feature>
<comment type="similarity">
    <text evidence="2">Belongs to the SKI family.</text>
</comment>
<dbReference type="OrthoDB" id="3938623at2759"/>
<dbReference type="OMA" id="SHQCAWG"/>
<feature type="compositionally biased region" description="Low complexity" evidence="7">
    <location>
        <begin position="102"/>
        <end position="115"/>
    </location>
</feature>
<dbReference type="GO" id="GO:0030514">
    <property type="term" value="P:negative regulation of BMP signaling pathway"/>
    <property type="evidence" value="ECO:0007669"/>
    <property type="project" value="TreeGrafter"/>
</dbReference>
<dbReference type="InParanoid" id="A0A7M7KMT8"/>
<evidence type="ECO:0000313" key="10">
    <source>
        <dbReference type="Proteomes" id="UP000594260"/>
    </source>
</evidence>
<feature type="region of interest" description="Disordered" evidence="7">
    <location>
        <begin position="400"/>
        <end position="430"/>
    </location>
</feature>
<accession>A0A7M7KMT8</accession>
<comment type="subcellular location">
    <subcellularLocation>
        <location evidence="1">Nucleus</location>
    </subcellularLocation>
</comment>
<keyword evidence="10" id="KW-1185">Reference proteome</keyword>
<evidence type="ECO:0000256" key="6">
    <source>
        <dbReference type="ARBA" id="ARBA00023242"/>
    </source>
</evidence>
<dbReference type="Pfam" id="PF02437">
    <property type="entry name" value="Ski_Sno_DHD"/>
    <property type="match status" value="1"/>
</dbReference>
<dbReference type="CTD" id="43835"/>
<dbReference type="AlphaFoldDB" id="A0A7M7KMT8"/>
<dbReference type="GO" id="GO:0000122">
    <property type="term" value="P:negative regulation of transcription by RNA polymerase II"/>
    <property type="evidence" value="ECO:0007669"/>
    <property type="project" value="TreeGrafter"/>
</dbReference>
<keyword evidence="3" id="KW-0678">Repressor</keyword>
<proteinExistence type="inferred from homology"/>
<dbReference type="PANTHER" id="PTHR10005:SF26">
    <property type="entry name" value="CORL"/>
    <property type="match status" value="1"/>
</dbReference>
<protein>
    <recommendedName>
        <fullName evidence="8">c-SKI SMAD4-binding domain-containing protein</fullName>
    </recommendedName>
</protein>
<feature type="compositionally biased region" description="Low complexity" evidence="7">
    <location>
        <begin position="400"/>
        <end position="414"/>
    </location>
</feature>